<name>A0A0G0IUW2_9BACT</name>
<evidence type="ECO:0000256" key="1">
    <source>
        <dbReference type="SAM" id="Phobius"/>
    </source>
</evidence>
<feature type="transmembrane region" description="Helical" evidence="1">
    <location>
        <begin position="162"/>
        <end position="181"/>
    </location>
</feature>
<dbReference type="GO" id="GO:0016747">
    <property type="term" value="F:acyltransferase activity, transferring groups other than amino-acyl groups"/>
    <property type="evidence" value="ECO:0007669"/>
    <property type="project" value="InterPro"/>
</dbReference>
<dbReference type="Proteomes" id="UP000034849">
    <property type="component" value="Unassembled WGS sequence"/>
</dbReference>
<feature type="transmembrane region" description="Helical" evidence="1">
    <location>
        <begin position="137"/>
        <end position="155"/>
    </location>
</feature>
<proteinExistence type="predicted"/>
<reference evidence="3 4" key="1">
    <citation type="journal article" date="2015" name="Nature">
        <title>rRNA introns, odd ribosomes, and small enigmatic genomes across a large radiation of phyla.</title>
        <authorList>
            <person name="Brown C.T."/>
            <person name="Hug L.A."/>
            <person name="Thomas B.C."/>
            <person name="Sharon I."/>
            <person name="Castelle C.J."/>
            <person name="Singh A."/>
            <person name="Wilkins M.J."/>
            <person name="Williams K.H."/>
            <person name="Banfield J.F."/>
        </authorList>
    </citation>
    <scope>NUCLEOTIDE SEQUENCE [LARGE SCALE GENOMIC DNA]</scope>
</reference>
<feature type="transmembrane region" description="Helical" evidence="1">
    <location>
        <begin position="284"/>
        <end position="303"/>
    </location>
</feature>
<dbReference type="EMBL" id="LBSX01000003">
    <property type="protein sequence ID" value="KKQ27954.1"/>
    <property type="molecule type" value="Genomic_DNA"/>
</dbReference>
<keyword evidence="1" id="KW-0812">Transmembrane</keyword>
<comment type="caution">
    <text evidence="3">The sequence shown here is derived from an EMBL/GenBank/DDBJ whole genome shotgun (WGS) entry which is preliminary data.</text>
</comment>
<dbReference type="AlphaFoldDB" id="A0A0G0IUW2"/>
<keyword evidence="1" id="KW-0472">Membrane</keyword>
<dbReference type="STRING" id="1619046.US42_C0003G0011"/>
<dbReference type="PANTHER" id="PTHR23028">
    <property type="entry name" value="ACETYLTRANSFERASE"/>
    <property type="match status" value="1"/>
</dbReference>
<feature type="domain" description="Acyltransferase 3" evidence="2">
    <location>
        <begin position="9"/>
        <end position="333"/>
    </location>
</feature>
<accession>A0A0G0IUW2</accession>
<dbReference type="Pfam" id="PF01757">
    <property type="entry name" value="Acyl_transf_3"/>
    <property type="match status" value="1"/>
</dbReference>
<evidence type="ECO:0000259" key="2">
    <source>
        <dbReference type="Pfam" id="PF01757"/>
    </source>
</evidence>
<feature type="transmembrane region" description="Helical" evidence="1">
    <location>
        <begin position="39"/>
        <end position="60"/>
    </location>
</feature>
<dbReference type="GO" id="GO:0000271">
    <property type="term" value="P:polysaccharide biosynthetic process"/>
    <property type="evidence" value="ECO:0007669"/>
    <property type="project" value="TreeGrafter"/>
</dbReference>
<dbReference type="InterPro" id="IPR050879">
    <property type="entry name" value="Acyltransferase_3"/>
</dbReference>
<evidence type="ECO:0000313" key="4">
    <source>
        <dbReference type="Proteomes" id="UP000034849"/>
    </source>
</evidence>
<organism evidence="3 4">
    <name type="scientific">Candidatus Magasanikbacteria bacterium GW2011_GWC2_37_14</name>
    <dbReference type="NCBI Taxonomy" id="1619046"/>
    <lineage>
        <taxon>Bacteria</taxon>
        <taxon>Candidatus Magasanikiibacteriota</taxon>
    </lineage>
</organism>
<feature type="transmembrane region" description="Helical" evidence="1">
    <location>
        <begin position="81"/>
        <end position="103"/>
    </location>
</feature>
<protein>
    <recommendedName>
        <fullName evidence="2">Acyltransferase 3 domain-containing protein</fullName>
    </recommendedName>
</protein>
<gene>
    <name evidence="3" type="ORF">US42_C0003G0011</name>
</gene>
<sequence>MAVDSTTELKGLAILAIILAHIGYGLVTNNKFLYPLSTWAGVGVDLFFFLSAYGLTLSALRVKSTGTDHAARKKDLTIPQFYWRRLSKVLIPLWIFLIIFFLADKFILGINYSGTTIIQAFLGFFPRAHLYLDVNSPLWFITPLIFYYLIFPIIFIKKIPELTAIFLGIIGAYLIKMNLDIDAGVRGLWTLHYLAFPLGILFASLFNRIKNFQPLINLKNKLDNKKLLSIILRSSALGLMSLVWLYLFTNSGVGREKIVEQLFSLLALLITTFIFILKPIESKFLIWLGIFSFEAYLLHWPLMYRYDIFFKYLPAGVVVMVYLILFILLGFIINYLKKTFFIKKN</sequence>
<feature type="transmembrane region" description="Helical" evidence="1">
    <location>
        <begin position="187"/>
        <end position="206"/>
    </location>
</feature>
<feature type="transmembrane region" description="Helical" evidence="1">
    <location>
        <begin position="315"/>
        <end position="336"/>
    </location>
</feature>
<feature type="transmembrane region" description="Helical" evidence="1">
    <location>
        <begin position="258"/>
        <end position="277"/>
    </location>
</feature>
<feature type="transmembrane region" description="Helical" evidence="1">
    <location>
        <begin position="9"/>
        <end position="27"/>
    </location>
</feature>
<dbReference type="InterPro" id="IPR002656">
    <property type="entry name" value="Acyl_transf_3_dom"/>
</dbReference>
<evidence type="ECO:0000313" key="3">
    <source>
        <dbReference type="EMBL" id="KKQ27954.1"/>
    </source>
</evidence>
<dbReference type="GO" id="GO:0016020">
    <property type="term" value="C:membrane"/>
    <property type="evidence" value="ECO:0007669"/>
    <property type="project" value="TreeGrafter"/>
</dbReference>
<feature type="transmembrane region" description="Helical" evidence="1">
    <location>
        <begin position="227"/>
        <end position="246"/>
    </location>
</feature>
<keyword evidence="1" id="KW-1133">Transmembrane helix</keyword>
<dbReference type="PANTHER" id="PTHR23028:SF53">
    <property type="entry name" value="ACYL_TRANSF_3 DOMAIN-CONTAINING PROTEIN"/>
    <property type="match status" value="1"/>
</dbReference>